<protein>
    <submittedName>
        <fullName evidence="4">Response regulator</fullName>
    </submittedName>
</protein>
<evidence type="ECO:0000259" key="2">
    <source>
        <dbReference type="PROSITE" id="PS50110"/>
    </source>
</evidence>
<dbReference type="PROSITE" id="PS50110">
    <property type="entry name" value="RESPONSE_REGULATORY"/>
    <property type="match status" value="1"/>
</dbReference>
<keyword evidence="1" id="KW-0597">Phosphoprotein</keyword>
<dbReference type="AlphaFoldDB" id="A0A7X2S4T3"/>
<dbReference type="PANTHER" id="PTHR37299:SF1">
    <property type="entry name" value="STAGE 0 SPORULATION PROTEIN A HOMOLOG"/>
    <property type="match status" value="1"/>
</dbReference>
<dbReference type="RefSeq" id="WP_155112250.1">
    <property type="nucleotide sequence ID" value="NZ_WMIB01000008.1"/>
</dbReference>
<keyword evidence="5" id="KW-1185">Reference proteome</keyword>
<dbReference type="OrthoDB" id="3190595at2"/>
<comment type="caution">
    <text evidence="4">The sequence shown here is derived from an EMBL/GenBank/DDBJ whole genome shotgun (WGS) entry which is preliminary data.</text>
</comment>
<dbReference type="Gene3D" id="3.40.50.2300">
    <property type="match status" value="1"/>
</dbReference>
<dbReference type="InterPro" id="IPR007492">
    <property type="entry name" value="LytTR_DNA-bd_dom"/>
</dbReference>
<dbReference type="SMART" id="SM00448">
    <property type="entry name" value="REC"/>
    <property type="match status" value="1"/>
</dbReference>
<evidence type="ECO:0000313" key="4">
    <source>
        <dbReference type="EMBL" id="MTH53718.1"/>
    </source>
</evidence>
<dbReference type="CDD" id="cd17536">
    <property type="entry name" value="REC_YesN-like"/>
    <property type="match status" value="1"/>
</dbReference>
<dbReference type="EMBL" id="WMIB01000008">
    <property type="protein sequence ID" value="MTH53718.1"/>
    <property type="molecule type" value="Genomic_DNA"/>
</dbReference>
<dbReference type="InterPro" id="IPR011006">
    <property type="entry name" value="CheY-like_superfamily"/>
</dbReference>
<dbReference type="Pfam" id="PF00072">
    <property type="entry name" value="Response_reg"/>
    <property type="match status" value="1"/>
</dbReference>
<dbReference type="SUPFAM" id="SSF52172">
    <property type="entry name" value="CheY-like"/>
    <property type="match status" value="1"/>
</dbReference>
<dbReference type="GO" id="GO:0003677">
    <property type="term" value="F:DNA binding"/>
    <property type="evidence" value="ECO:0007669"/>
    <property type="project" value="InterPro"/>
</dbReference>
<feature type="domain" description="Response regulatory" evidence="2">
    <location>
        <begin position="5"/>
        <end position="119"/>
    </location>
</feature>
<dbReference type="Proteomes" id="UP000434639">
    <property type="component" value="Unassembled WGS sequence"/>
</dbReference>
<sequence>MKPFRIVIADDKPDSLEIMKHYLKKSDDFSIEAVCRDGEQLIEQIQCSSPDLILADIHMPRKNGMDAIKECLKINPDVKFIFITGYDEYAVEAFNLSAVDYIVKPVKPVRLFAALHKARSLLERASSPYSVQPRKLHVKSGSSTYYILFEDILFLEKLGRKCMIHTTKEVYETYEGIKTLYERLDQSFFLTHRSFVVNLNCVSHITPKNETYEVHFRNYQKHAYISKLKISEFNSRLSMFV</sequence>
<dbReference type="PROSITE" id="PS50930">
    <property type="entry name" value="HTH_LYTTR"/>
    <property type="match status" value="1"/>
</dbReference>
<dbReference type="Gene3D" id="2.40.50.1020">
    <property type="entry name" value="LytTr DNA-binding domain"/>
    <property type="match status" value="1"/>
</dbReference>
<dbReference type="Pfam" id="PF04397">
    <property type="entry name" value="LytTR"/>
    <property type="match status" value="1"/>
</dbReference>
<dbReference type="InterPro" id="IPR046947">
    <property type="entry name" value="LytR-like"/>
</dbReference>
<gene>
    <name evidence="4" type="ORF">GKZ89_09910</name>
</gene>
<reference evidence="4 5" key="1">
    <citation type="journal article" date="2017" name="Int. J. Syst. Evol. Microbiol.">
        <title>Bacillus mangrovi sp. nov., isolated from a sediment sample from a mangrove forest.</title>
        <authorList>
            <person name="Gupta V."/>
            <person name="Singh P.K."/>
            <person name="Korpole S."/>
            <person name="Tanuku N.R.S."/>
            <person name="Pinnaka A.K."/>
        </authorList>
    </citation>
    <scope>NUCLEOTIDE SEQUENCE [LARGE SCALE GENOMIC DNA]</scope>
    <source>
        <strain evidence="4 5">KCTC 33872</strain>
    </source>
</reference>
<dbReference type="SMART" id="SM00850">
    <property type="entry name" value="LytTR"/>
    <property type="match status" value="1"/>
</dbReference>
<name>A0A7X2S4T3_9BACI</name>
<proteinExistence type="predicted"/>
<accession>A0A7X2S4T3</accession>
<dbReference type="PANTHER" id="PTHR37299">
    <property type="entry name" value="TRANSCRIPTIONAL REGULATOR-RELATED"/>
    <property type="match status" value="1"/>
</dbReference>
<dbReference type="GO" id="GO:0000156">
    <property type="term" value="F:phosphorelay response regulator activity"/>
    <property type="evidence" value="ECO:0007669"/>
    <property type="project" value="InterPro"/>
</dbReference>
<dbReference type="InterPro" id="IPR001789">
    <property type="entry name" value="Sig_transdc_resp-reg_receiver"/>
</dbReference>
<organism evidence="4 5">
    <name type="scientific">Metabacillus mangrovi</name>
    <dbReference type="NCBI Taxonomy" id="1491830"/>
    <lineage>
        <taxon>Bacteria</taxon>
        <taxon>Bacillati</taxon>
        <taxon>Bacillota</taxon>
        <taxon>Bacilli</taxon>
        <taxon>Bacillales</taxon>
        <taxon>Bacillaceae</taxon>
        <taxon>Metabacillus</taxon>
    </lineage>
</organism>
<evidence type="ECO:0000256" key="1">
    <source>
        <dbReference type="PROSITE-ProRule" id="PRU00169"/>
    </source>
</evidence>
<feature type="domain" description="HTH LytTR-type" evidence="3">
    <location>
        <begin position="136"/>
        <end position="239"/>
    </location>
</feature>
<evidence type="ECO:0000313" key="5">
    <source>
        <dbReference type="Proteomes" id="UP000434639"/>
    </source>
</evidence>
<evidence type="ECO:0000259" key="3">
    <source>
        <dbReference type="PROSITE" id="PS50930"/>
    </source>
</evidence>
<feature type="modified residue" description="4-aspartylphosphate" evidence="1">
    <location>
        <position position="56"/>
    </location>
</feature>